<reference evidence="7" key="2">
    <citation type="submission" date="2020-09" db="EMBL/GenBank/DDBJ databases">
        <authorList>
            <person name="Sun Q."/>
            <person name="Sedlacek I."/>
        </authorList>
    </citation>
    <scope>NUCLEOTIDE SEQUENCE</scope>
    <source>
        <strain evidence="7">CCM 8711</strain>
    </source>
</reference>
<evidence type="ECO:0000256" key="2">
    <source>
        <dbReference type="ARBA" id="ARBA00012438"/>
    </source>
</evidence>
<dbReference type="InterPro" id="IPR005467">
    <property type="entry name" value="His_kinase_dom"/>
</dbReference>
<dbReference type="PROSITE" id="PS50109">
    <property type="entry name" value="HIS_KIN"/>
    <property type="match status" value="1"/>
</dbReference>
<dbReference type="SUPFAM" id="SSF55874">
    <property type="entry name" value="ATPase domain of HSP90 chaperone/DNA topoisomerase II/histidine kinase"/>
    <property type="match status" value="2"/>
</dbReference>
<name>A0A917JD64_9SPHI</name>
<dbReference type="EMBL" id="BMDO01000012">
    <property type="protein sequence ID" value="GGI52397.1"/>
    <property type="molecule type" value="Genomic_DNA"/>
</dbReference>
<dbReference type="GO" id="GO:0004673">
    <property type="term" value="F:protein histidine kinase activity"/>
    <property type="evidence" value="ECO:0007669"/>
    <property type="project" value="UniProtKB-EC"/>
</dbReference>
<feature type="domain" description="Histidine kinase" evidence="6">
    <location>
        <begin position="498"/>
        <end position="712"/>
    </location>
</feature>
<dbReference type="RefSeq" id="WP_188418508.1">
    <property type="nucleotide sequence ID" value="NZ_BMDO01000012.1"/>
</dbReference>
<keyword evidence="4 7" id="KW-0418">Kinase</keyword>
<dbReference type="Proteomes" id="UP000662074">
    <property type="component" value="Unassembled WGS sequence"/>
</dbReference>
<dbReference type="PRINTS" id="PR00344">
    <property type="entry name" value="BCTRLSENSOR"/>
</dbReference>
<dbReference type="GO" id="GO:0000160">
    <property type="term" value="P:phosphorelay signal transduction system"/>
    <property type="evidence" value="ECO:0007669"/>
    <property type="project" value="UniProtKB-KW"/>
</dbReference>
<evidence type="ECO:0000313" key="8">
    <source>
        <dbReference type="Proteomes" id="UP000662074"/>
    </source>
</evidence>
<dbReference type="Gene3D" id="3.30.565.10">
    <property type="entry name" value="Histidine kinase-like ATPase, C-terminal domain"/>
    <property type="match status" value="2"/>
</dbReference>
<dbReference type="Pfam" id="PF02518">
    <property type="entry name" value="HATPase_c"/>
    <property type="match status" value="1"/>
</dbReference>
<organism evidence="7 8">
    <name type="scientific">Mucilaginibacter galii</name>
    <dbReference type="NCBI Taxonomy" id="2005073"/>
    <lineage>
        <taxon>Bacteria</taxon>
        <taxon>Pseudomonadati</taxon>
        <taxon>Bacteroidota</taxon>
        <taxon>Sphingobacteriia</taxon>
        <taxon>Sphingobacteriales</taxon>
        <taxon>Sphingobacteriaceae</taxon>
        <taxon>Mucilaginibacter</taxon>
    </lineage>
</organism>
<dbReference type="EC" id="2.7.13.3" evidence="2"/>
<dbReference type="InterPro" id="IPR050736">
    <property type="entry name" value="Sensor_HK_Regulatory"/>
</dbReference>
<evidence type="ECO:0000259" key="6">
    <source>
        <dbReference type="PROSITE" id="PS50109"/>
    </source>
</evidence>
<dbReference type="AlphaFoldDB" id="A0A917JD64"/>
<accession>A0A917JD64</accession>
<dbReference type="SMART" id="SM00387">
    <property type="entry name" value="HATPase_c"/>
    <property type="match status" value="1"/>
</dbReference>
<evidence type="ECO:0000256" key="3">
    <source>
        <dbReference type="ARBA" id="ARBA00022679"/>
    </source>
</evidence>
<reference evidence="7" key="1">
    <citation type="journal article" date="2014" name="Int. J. Syst. Evol. Microbiol.">
        <title>Complete genome sequence of Corynebacterium casei LMG S-19264T (=DSM 44701T), isolated from a smear-ripened cheese.</title>
        <authorList>
            <consortium name="US DOE Joint Genome Institute (JGI-PGF)"/>
            <person name="Walter F."/>
            <person name="Albersmeier A."/>
            <person name="Kalinowski J."/>
            <person name="Ruckert C."/>
        </authorList>
    </citation>
    <scope>NUCLEOTIDE SEQUENCE</scope>
    <source>
        <strain evidence="7">CCM 8711</strain>
    </source>
</reference>
<proteinExistence type="predicted"/>
<dbReference type="Pfam" id="PF13589">
    <property type="entry name" value="HATPase_c_3"/>
    <property type="match status" value="1"/>
</dbReference>
<keyword evidence="8" id="KW-1185">Reference proteome</keyword>
<protein>
    <recommendedName>
        <fullName evidence="2">histidine kinase</fullName>
        <ecNumber evidence="2">2.7.13.3</ecNumber>
    </recommendedName>
</protein>
<dbReference type="InterPro" id="IPR036890">
    <property type="entry name" value="HATPase_C_sf"/>
</dbReference>
<evidence type="ECO:0000313" key="7">
    <source>
        <dbReference type="EMBL" id="GGI52397.1"/>
    </source>
</evidence>
<dbReference type="InterPro" id="IPR004358">
    <property type="entry name" value="Sig_transdc_His_kin-like_C"/>
</dbReference>
<sequence>MGKIKKNANSLRWRFDVNTFRLLGRELITDRITAVFELVKNCYDANATEVVVYFNNVAPDKNIGPEIIISDNGVGMSFIDIRDKWMVVGTNSKRTKSYSPGPFNRKFVGEKGIGRFAVDKLGERVVIKTKELNDDKWLNVTINWDEYESLSKQQAKPQLSLFTDVDNLYNYTDANPNEHGTSLIISKVSEPWTSKDIERLYKELSRLTSPFYPLNPPFNIFISSNEYPEYHHKPVKPDPIKFYTYFKEVGIDETTGLQEVMRFDRHSGKIVTELTEIKSFGPVRLRIYYFNEAAKRRYNTLYKNDDTRIDGIKIYRDGIIATPFAEYEDDAGKKRDILGIDKRRWGSAFDKVSTREIIGVLDITKINNPKIIDSTNRQDFLDNPEYRKLKEFIIDQVDVFGDFKKYARDLIRTDVERDLLKAGQDVKSFTRTIEKIERDWFQDKPQFKQVLEPLKLQATSLSSVISQSINEQKKFQKDVIRKENVYLSLMSLQDYAANISHAIRTSLGKIKRMAEFFKINFPNAKFDALFKQYALLIYDEMNTLIKVTDFMLSYASSDIDFEDFSVKELLENLLLDAYRQTFAAEGIKVTVDIKDDFIINTNKKFFEDIFQNLVSNSIKALQRTADKIIKCSGYLDDEHFTLYFSDNGTGIDDDDAKWIFGLYNTRTSEQGGSGLGLYIVEKRIEALKGSVDLVQSEYKPGATFKITLPFNKDI</sequence>
<comment type="caution">
    <text evidence="7">The sequence shown here is derived from an EMBL/GenBank/DDBJ whole genome shotgun (WGS) entry which is preliminary data.</text>
</comment>
<keyword evidence="3" id="KW-0808">Transferase</keyword>
<evidence type="ECO:0000256" key="5">
    <source>
        <dbReference type="ARBA" id="ARBA00023012"/>
    </source>
</evidence>
<evidence type="ECO:0000256" key="4">
    <source>
        <dbReference type="ARBA" id="ARBA00022777"/>
    </source>
</evidence>
<dbReference type="PANTHER" id="PTHR43711:SF31">
    <property type="entry name" value="HISTIDINE KINASE"/>
    <property type="match status" value="1"/>
</dbReference>
<evidence type="ECO:0000256" key="1">
    <source>
        <dbReference type="ARBA" id="ARBA00000085"/>
    </source>
</evidence>
<comment type="catalytic activity">
    <reaction evidence="1">
        <text>ATP + protein L-histidine = ADP + protein N-phospho-L-histidine.</text>
        <dbReference type="EC" id="2.7.13.3"/>
    </reaction>
</comment>
<gene>
    <name evidence="7" type="ORF">GCM10011425_36090</name>
</gene>
<dbReference type="InterPro" id="IPR003594">
    <property type="entry name" value="HATPase_dom"/>
</dbReference>
<dbReference type="PANTHER" id="PTHR43711">
    <property type="entry name" value="TWO-COMPONENT HISTIDINE KINASE"/>
    <property type="match status" value="1"/>
</dbReference>
<keyword evidence="5" id="KW-0902">Two-component regulatory system</keyword>